<feature type="compositionally biased region" description="Polar residues" evidence="1">
    <location>
        <begin position="140"/>
        <end position="160"/>
    </location>
</feature>
<gene>
    <name evidence="2" type="ORF">NDU88_006880</name>
</gene>
<protein>
    <submittedName>
        <fullName evidence="2">Uncharacterized protein</fullName>
    </submittedName>
</protein>
<evidence type="ECO:0000313" key="2">
    <source>
        <dbReference type="EMBL" id="KAJ1140529.1"/>
    </source>
</evidence>
<name>A0AAV7QL98_PLEWA</name>
<proteinExistence type="predicted"/>
<comment type="caution">
    <text evidence="2">The sequence shown here is derived from an EMBL/GenBank/DDBJ whole genome shotgun (WGS) entry which is preliminary data.</text>
</comment>
<dbReference type="Proteomes" id="UP001066276">
    <property type="component" value="Chromosome 6"/>
</dbReference>
<evidence type="ECO:0000313" key="3">
    <source>
        <dbReference type="Proteomes" id="UP001066276"/>
    </source>
</evidence>
<reference evidence="2" key="1">
    <citation type="journal article" date="2022" name="bioRxiv">
        <title>Sequencing and chromosome-scale assembly of the giantPleurodeles waltlgenome.</title>
        <authorList>
            <person name="Brown T."/>
            <person name="Elewa A."/>
            <person name="Iarovenko S."/>
            <person name="Subramanian E."/>
            <person name="Araus A.J."/>
            <person name="Petzold A."/>
            <person name="Susuki M."/>
            <person name="Suzuki K.-i.T."/>
            <person name="Hayashi T."/>
            <person name="Toyoda A."/>
            <person name="Oliveira C."/>
            <person name="Osipova E."/>
            <person name="Leigh N.D."/>
            <person name="Simon A."/>
            <person name="Yun M.H."/>
        </authorList>
    </citation>
    <scope>NUCLEOTIDE SEQUENCE</scope>
    <source>
        <strain evidence="2">20211129_DDA</strain>
        <tissue evidence="2">Liver</tissue>
    </source>
</reference>
<evidence type="ECO:0000256" key="1">
    <source>
        <dbReference type="SAM" id="MobiDB-lite"/>
    </source>
</evidence>
<feature type="compositionally biased region" description="Polar residues" evidence="1">
    <location>
        <begin position="49"/>
        <end position="64"/>
    </location>
</feature>
<feature type="compositionally biased region" description="Basic and acidic residues" evidence="1">
    <location>
        <begin position="1"/>
        <end position="34"/>
    </location>
</feature>
<organism evidence="2 3">
    <name type="scientific">Pleurodeles waltl</name>
    <name type="common">Iberian ribbed newt</name>
    <dbReference type="NCBI Taxonomy" id="8319"/>
    <lineage>
        <taxon>Eukaryota</taxon>
        <taxon>Metazoa</taxon>
        <taxon>Chordata</taxon>
        <taxon>Craniata</taxon>
        <taxon>Vertebrata</taxon>
        <taxon>Euteleostomi</taxon>
        <taxon>Amphibia</taxon>
        <taxon>Batrachia</taxon>
        <taxon>Caudata</taxon>
        <taxon>Salamandroidea</taxon>
        <taxon>Salamandridae</taxon>
        <taxon>Pleurodelinae</taxon>
        <taxon>Pleurodeles</taxon>
    </lineage>
</organism>
<dbReference type="AlphaFoldDB" id="A0AAV7QL98"/>
<feature type="region of interest" description="Disordered" evidence="1">
    <location>
        <begin position="1"/>
        <end position="183"/>
    </location>
</feature>
<sequence>MEHPVPREREGDREPRAQEHSPHRTEAKDSESDHQSLGNTKAEPRGKNIGNTSRKSALTKTTVWRKQPAGPRTPPADLEKRGKHACPETAESHGGSQASPWLPAASALHPALQPAGRSATPSLGTPETRARPVAPLRPTAATSQKAQQTGRKQVHNSSRPSPAGMTPSHPRPVRRQKKEQAEC</sequence>
<dbReference type="EMBL" id="JANPWB010000010">
    <property type="protein sequence ID" value="KAJ1140529.1"/>
    <property type="molecule type" value="Genomic_DNA"/>
</dbReference>
<keyword evidence="3" id="KW-1185">Reference proteome</keyword>
<accession>A0AAV7QL98</accession>